<gene>
    <name evidence="2" type="ORF">AVEN_87248_1</name>
</gene>
<feature type="non-terminal residue" evidence="2">
    <location>
        <position position="1"/>
    </location>
</feature>
<reference evidence="2 3" key="1">
    <citation type="journal article" date="2019" name="Sci. Rep.">
        <title>Orb-weaving spider Araneus ventricosus genome elucidates the spidroin gene catalogue.</title>
        <authorList>
            <person name="Kono N."/>
            <person name="Nakamura H."/>
            <person name="Ohtoshi R."/>
            <person name="Moran D.A.P."/>
            <person name="Shinohara A."/>
            <person name="Yoshida Y."/>
            <person name="Fujiwara M."/>
            <person name="Mori M."/>
            <person name="Tomita M."/>
            <person name="Arakawa K."/>
        </authorList>
    </citation>
    <scope>NUCLEOTIDE SEQUENCE [LARGE SCALE GENOMIC DNA]</scope>
</reference>
<dbReference type="Proteomes" id="UP000499080">
    <property type="component" value="Unassembled WGS sequence"/>
</dbReference>
<comment type="caution">
    <text evidence="2">The sequence shown here is derived from an EMBL/GenBank/DDBJ whole genome shotgun (WGS) entry which is preliminary data.</text>
</comment>
<name>A0A4Y2Q223_ARAVE</name>
<protein>
    <submittedName>
        <fullName evidence="2">Uncharacterized protein</fullName>
    </submittedName>
</protein>
<dbReference type="EMBL" id="BGPR01012763">
    <property type="protein sequence ID" value="GBN57531.1"/>
    <property type="molecule type" value="Genomic_DNA"/>
</dbReference>
<proteinExistence type="predicted"/>
<organism evidence="2 3">
    <name type="scientific">Araneus ventricosus</name>
    <name type="common">Orbweaver spider</name>
    <name type="synonym">Epeira ventricosa</name>
    <dbReference type="NCBI Taxonomy" id="182803"/>
    <lineage>
        <taxon>Eukaryota</taxon>
        <taxon>Metazoa</taxon>
        <taxon>Ecdysozoa</taxon>
        <taxon>Arthropoda</taxon>
        <taxon>Chelicerata</taxon>
        <taxon>Arachnida</taxon>
        <taxon>Araneae</taxon>
        <taxon>Araneomorphae</taxon>
        <taxon>Entelegynae</taxon>
        <taxon>Araneoidea</taxon>
        <taxon>Araneidae</taxon>
        <taxon>Araneus</taxon>
    </lineage>
</organism>
<feature type="region of interest" description="Disordered" evidence="1">
    <location>
        <begin position="1"/>
        <end position="45"/>
    </location>
</feature>
<sequence>NANHPPASVARKFGEKDARAQSLSLPSDRGSKLRGGMGTPRAVKPLDRKTDSVFFSAYSNEVGLSYSTPMSGRTTCRRGWVVAGDSH</sequence>
<dbReference type="AlphaFoldDB" id="A0A4Y2Q223"/>
<evidence type="ECO:0000313" key="2">
    <source>
        <dbReference type="EMBL" id="GBN57531.1"/>
    </source>
</evidence>
<evidence type="ECO:0000313" key="3">
    <source>
        <dbReference type="Proteomes" id="UP000499080"/>
    </source>
</evidence>
<accession>A0A4Y2Q223</accession>
<keyword evidence="3" id="KW-1185">Reference proteome</keyword>
<evidence type="ECO:0000256" key="1">
    <source>
        <dbReference type="SAM" id="MobiDB-lite"/>
    </source>
</evidence>